<evidence type="ECO:0000313" key="2">
    <source>
        <dbReference type="EMBL" id="CAF4456854.1"/>
    </source>
</evidence>
<dbReference type="Proteomes" id="UP000681722">
    <property type="component" value="Unassembled WGS sequence"/>
</dbReference>
<dbReference type="EMBL" id="CAJNOQ010032772">
    <property type="protein sequence ID" value="CAF1586876.1"/>
    <property type="molecule type" value="Genomic_DNA"/>
</dbReference>
<feature type="non-terminal residue" evidence="1">
    <location>
        <position position="1"/>
    </location>
</feature>
<dbReference type="EMBL" id="CAJOBC010098829">
    <property type="protein sequence ID" value="CAF4456854.1"/>
    <property type="molecule type" value="Genomic_DNA"/>
</dbReference>
<name>A0A815ZLT2_9BILA</name>
<organism evidence="1 3">
    <name type="scientific">Didymodactylos carnosus</name>
    <dbReference type="NCBI Taxonomy" id="1234261"/>
    <lineage>
        <taxon>Eukaryota</taxon>
        <taxon>Metazoa</taxon>
        <taxon>Spiralia</taxon>
        <taxon>Gnathifera</taxon>
        <taxon>Rotifera</taxon>
        <taxon>Eurotatoria</taxon>
        <taxon>Bdelloidea</taxon>
        <taxon>Philodinida</taxon>
        <taxon>Philodinidae</taxon>
        <taxon>Didymodactylos</taxon>
    </lineage>
</organism>
<comment type="caution">
    <text evidence="1">The sequence shown here is derived from an EMBL/GenBank/DDBJ whole genome shotgun (WGS) entry which is preliminary data.</text>
</comment>
<gene>
    <name evidence="1" type="ORF">GPM918_LOCUS41478</name>
    <name evidence="2" type="ORF">SRO942_LOCUS42531</name>
</gene>
<dbReference type="AlphaFoldDB" id="A0A815ZLT2"/>
<proteinExistence type="predicted"/>
<sequence>MASPLMESRIRYLNALKYTPNETINAGYESALKEFPR</sequence>
<protein>
    <submittedName>
        <fullName evidence="1">Uncharacterized protein</fullName>
    </submittedName>
</protein>
<evidence type="ECO:0000313" key="1">
    <source>
        <dbReference type="EMBL" id="CAF1586876.1"/>
    </source>
</evidence>
<dbReference type="Proteomes" id="UP000663829">
    <property type="component" value="Unassembled WGS sequence"/>
</dbReference>
<evidence type="ECO:0000313" key="3">
    <source>
        <dbReference type="Proteomes" id="UP000663829"/>
    </source>
</evidence>
<keyword evidence="3" id="KW-1185">Reference proteome</keyword>
<accession>A0A815ZLT2</accession>
<reference evidence="1" key="1">
    <citation type="submission" date="2021-02" db="EMBL/GenBank/DDBJ databases">
        <authorList>
            <person name="Nowell W R."/>
        </authorList>
    </citation>
    <scope>NUCLEOTIDE SEQUENCE</scope>
</reference>